<dbReference type="GO" id="GO:0070008">
    <property type="term" value="F:serine-type exopeptidase activity"/>
    <property type="evidence" value="ECO:0007669"/>
    <property type="project" value="InterPro"/>
</dbReference>
<evidence type="ECO:0000256" key="2">
    <source>
        <dbReference type="ARBA" id="ARBA00022670"/>
    </source>
</evidence>
<evidence type="ECO:0000256" key="5">
    <source>
        <dbReference type="ARBA" id="ARBA00023180"/>
    </source>
</evidence>
<evidence type="ECO:0000256" key="1">
    <source>
        <dbReference type="ARBA" id="ARBA00011079"/>
    </source>
</evidence>
<accession>A0A0W0ZT84</accession>
<comment type="similarity">
    <text evidence="1">Belongs to the peptidase S28 family.</text>
</comment>
<dbReference type="OrthoDB" id="6189138at2"/>
<proteinExistence type="inferred from homology"/>
<keyword evidence="7" id="KW-0121">Carboxypeptidase</keyword>
<dbReference type="SUPFAM" id="SSF53474">
    <property type="entry name" value="alpha/beta-Hydrolases"/>
    <property type="match status" value="1"/>
</dbReference>
<dbReference type="InterPro" id="IPR042269">
    <property type="entry name" value="Ser_carbopepase_S28_SKS"/>
</dbReference>
<dbReference type="GO" id="GO:0004180">
    <property type="term" value="F:carboxypeptidase activity"/>
    <property type="evidence" value="ECO:0007669"/>
    <property type="project" value="UniProtKB-KW"/>
</dbReference>
<dbReference type="Gene3D" id="3.40.50.1820">
    <property type="entry name" value="alpha/beta hydrolase"/>
    <property type="match status" value="1"/>
</dbReference>
<keyword evidence="8" id="KW-1185">Reference proteome</keyword>
<feature type="chain" id="PRO_5006919064" evidence="6">
    <location>
        <begin position="23"/>
        <end position="465"/>
    </location>
</feature>
<dbReference type="GO" id="GO:0008239">
    <property type="term" value="F:dipeptidyl-peptidase activity"/>
    <property type="evidence" value="ECO:0007669"/>
    <property type="project" value="TreeGrafter"/>
</dbReference>
<dbReference type="PATRIC" id="fig|40335.7.peg.244"/>
<feature type="signal peptide" evidence="6">
    <location>
        <begin position="1"/>
        <end position="22"/>
    </location>
</feature>
<dbReference type="Gene3D" id="1.20.120.980">
    <property type="entry name" value="Serine carboxypeptidase S28, SKS domain"/>
    <property type="match status" value="1"/>
</dbReference>
<keyword evidence="5" id="KW-0325">Glycoprotein</keyword>
<keyword evidence="2" id="KW-0645">Protease</keyword>
<organism evidence="7 8">
    <name type="scientific">Legionella tucsonensis</name>
    <dbReference type="NCBI Taxonomy" id="40335"/>
    <lineage>
        <taxon>Bacteria</taxon>
        <taxon>Pseudomonadati</taxon>
        <taxon>Pseudomonadota</taxon>
        <taxon>Gammaproteobacteria</taxon>
        <taxon>Legionellales</taxon>
        <taxon>Legionellaceae</taxon>
        <taxon>Legionella</taxon>
    </lineage>
</organism>
<dbReference type="STRING" id="40335.Ltuc_0236"/>
<evidence type="ECO:0000256" key="6">
    <source>
        <dbReference type="SAM" id="SignalP"/>
    </source>
</evidence>
<comment type="caution">
    <text evidence="7">The sequence shown here is derived from an EMBL/GenBank/DDBJ whole genome shotgun (WGS) entry which is preliminary data.</text>
</comment>
<evidence type="ECO:0000313" key="8">
    <source>
        <dbReference type="Proteomes" id="UP000054693"/>
    </source>
</evidence>
<keyword evidence="4" id="KW-0378">Hydrolase</keyword>
<dbReference type="EMBL" id="LNZA01000001">
    <property type="protein sequence ID" value="KTD72389.1"/>
    <property type="molecule type" value="Genomic_DNA"/>
</dbReference>
<dbReference type="Proteomes" id="UP000054693">
    <property type="component" value="Unassembled WGS sequence"/>
</dbReference>
<keyword evidence="3 6" id="KW-0732">Signal</keyword>
<dbReference type="SMR" id="A0A0W0ZT84"/>
<dbReference type="AlphaFoldDB" id="A0A0W0ZT84"/>
<sequence length="465" mass="52228">MGIKKWMILFLGLCSSFSAAQAGVVDRYLQKKQEEKIPLIAEKTIHLGYFKQLIDHNDPATETFSQRYYIDETYGSKEDSPIFFYICGEAACTKRALNGAIRNYAQKFHAKLVALEHRYYGESLPFNSLSTKDLRFLTTEAALDDLAYFQRHLKNEKNWTGKWVAFGGSYPGSLSAYYRLKFPYLVVGALASSAPVMAKEDFVEYDAHVTQVAGFQCASHMREVVREVEASLSNPAKLTQLKTLFDASAVADPVDFLYLIADTGAAAVQYGMRDDFCSKLSASPTPLQGYAEFTKKLYQDMHVNAVDMTAQGAMSENPGDYKDGLGMRQWYYQSCKEYGYWQNAHPDSVLSTRSLLINLDYHHNVCQRLFGLTQPANTAELNNTLYFPLMDILASNIYFTNGENDPWSTLSLAEKNGNAVNPKLTYQLIQGAAHCDDLHSPSSLDSDALSSARKTMESLLTEWLK</sequence>
<gene>
    <name evidence="7" type="ORF">Ltuc_0236</name>
</gene>
<dbReference type="PANTHER" id="PTHR11010:SF38">
    <property type="entry name" value="LYSOSOMAL PRO-X CARBOXYPEPTIDASE"/>
    <property type="match status" value="1"/>
</dbReference>
<evidence type="ECO:0000313" key="7">
    <source>
        <dbReference type="EMBL" id="KTD72389.1"/>
    </source>
</evidence>
<dbReference type="GO" id="GO:0006508">
    <property type="term" value="P:proteolysis"/>
    <property type="evidence" value="ECO:0007669"/>
    <property type="project" value="UniProtKB-KW"/>
</dbReference>
<dbReference type="Pfam" id="PF05577">
    <property type="entry name" value="Peptidase_S28"/>
    <property type="match status" value="1"/>
</dbReference>
<evidence type="ECO:0000256" key="4">
    <source>
        <dbReference type="ARBA" id="ARBA00022801"/>
    </source>
</evidence>
<dbReference type="PANTHER" id="PTHR11010">
    <property type="entry name" value="PROTEASE S28 PRO-X CARBOXYPEPTIDASE-RELATED"/>
    <property type="match status" value="1"/>
</dbReference>
<dbReference type="InterPro" id="IPR029058">
    <property type="entry name" value="AB_hydrolase_fold"/>
</dbReference>
<dbReference type="InterPro" id="IPR008758">
    <property type="entry name" value="Peptidase_S28"/>
</dbReference>
<reference evidence="7 8" key="1">
    <citation type="submission" date="2015-11" db="EMBL/GenBank/DDBJ databases">
        <title>Genomic analysis of 38 Legionella species identifies large and diverse effector repertoires.</title>
        <authorList>
            <person name="Burstein D."/>
            <person name="Amaro F."/>
            <person name="Zusman T."/>
            <person name="Lifshitz Z."/>
            <person name="Cohen O."/>
            <person name="Gilbert J.A."/>
            <person name="Pupko T."/>
            <person name="Shuman H.A."/>
            <person name="Segal G."/>
        </authorList>
    </citation>
    <scope>NUCLEOTIDE SEQUENCE [LARGE SCALE GENOMIC DNA]</scope>
    <source>
        <strain evidence="7 8">ATCC 49180</strain>
    </source>
</reference>
<name>A0A0W0ZT84_9GAMM</name>
<protein>
    <submittedName>
        <fullName evidence="7">Serine carboxypeptidase</fullName>
    </submittedName>
</protein>
<evidence type="ECO:0000256" key="3">
    <source>
        <dbReference type="ARBA" id="ARBA00022729"/>
    </source>
</evidence>